<dbReference type="EMBL" id="BGPR01000243">
    <property type="protein sequence ID" value="GBM07529.1"/>
    <property type="molecule type" value="Genomic_DNA"/>
</dbReference>
<keyword evidence="2" id="KW-1185">Reference proteome</keyword>
<name>A0A4Y2CTT4_ARAVE</name>
<organism evidence="1 2">
    <name type="scientific">Araneus ventricosus</name>
    <name type="common">Orbweaver spider</name>
    <name type="synonym">Epeira ventricosa</name>
    <dbReference type="NCBI Taxonomy" id="182803"/>
    <lineage>
        <taxon>Eukaryota</taxon>
        <taxon>Metazoa</taxon>
        <taxon>Ecdysozoa</taxon>
        <taxon>Arthropoda</taxon>
        <taxon>Chelicerata</taxon>
        <taxon>Arachnida</taxon>
        <taxon>Araneae</taxon>
        <taxon>Araneomorphae</taxon>
        <taxon>Entelegynae</taxon>
        <taxon>Araneoidea</taxon>
        <taxon>Araneidae</taxon>
        <taxon>Araneus</taxon>
    </lineage>
</organism>
<reference evidence="1 2" key="1">
    <citation type="journal article" date="2019" name="Sci. Rep.">
        <title>Orb-weaving spider Araneus ventricosus genome elucidates the spidroin gene catalogue.</title>
        <authorList>
            <person name="Kono N."/>
            <person name="Nakamura H."/>
            <person name="Ohtoshi R."/>
            <person name="Moran D.A.P."/>
            <person name="Shinohara A."/>
            <person name="Yoshida Y."/>
            <person name="Fujiwara M."/>
            <person name="Mori M."/>
            <person name="Tomita M."/>
            <person name="Arakawa K."/>
        </authorList>
    </citation>
    <scope>NUCLEOTIDE SEQUENCE [LARGE SCALE GENOMIC DNA]</scope>
</reference>
<proteinExistence type="predicted"/>
<protein>
    <submittedName>
        <fullName evidence="1">Uncharacterized protein</fullName>
    </submittedName>
</protein>
<sequence length="82" mass="9414">MVMLSWVFQSVQRGMSASRAEEYHRKTTGDISMEIQHKSLKATDKFREVDFHSNPRSDKNAGNTVLLWSKMTILRLAVCPSK</sequence>
<gene>
    <name evidence="1" type="ORF">AVEN_100727_1</name>
</gene>
<accession>A0A4Y2CTT4</accession>
<evidence type="ECO:0000313" key="1">
    <source>
        <dbReference type="EMBL" id="GBM07529.1"/>
    </source>
</evidence>
<dbReference type="Proteomes" id="UP000499080">
    <property type="component" value="Unassembled WGS sequence"/>
</dbReference>
<dbReference type="AlphaFoldDB" id="A0A4Y2CTT4"/>
<evidence type="ECO:0000313" key="2">
    <source>
        <dbReference type="Proteomes" id="UP000499080"/>
    </source>
</evidence>
<comment type="caution">
    <text evidence="1">The sequence shown here is derived from an EMBL/GenBank/DDBJ whole genome shotgun (WGS) entry which is preliminary data.</text>
</comment>